<accession>A0ABV0TAC7</accession>
<keyword evidence="1" id="KW-1133">Transmembrane helix</keyword>
<dbReference type="Proteomes" id="UP001482620">
    <property type="component" value="Unassembled WGS sequence"/>
</dbReference>
<keyword evidence="1" id="KW-0472">Membrane</keyword>
<reference evidence="2 3" key="1">
    <citation type="submission" date="2021-06" db="EMBL/GenBank/DDBJ databases">
        <authorList>
            <person name="Palmer J.M."/>
        </authorList>
    </citation>
    <scope>NUCLEOTIDE SEQUENCE [LARGE SCALE GENOMIC DNA]</scope>
    <source>
        <strain evidence="3">if_2019</strain>
        <tissue evidence="2">Muscle</tissue>
    </source>
</reference>
<name>A0ABV0TAC7_9TELE</name>
<evidence type="ECO:0000256" key="1">
    <source>
        <dbReference type="SAM" id="Phobius"/>
    </source>
</evidence>
<protein>
    <submittedName>
        <fullName evidence="2">Uncharacterized protein</fullName>
    </submittedName>
</protein>
<sequence length="151" mass="17517">MELTSRLMIWQELAESCGITTLQQSLQQVWRLLLLCLICRVCFRLVVSSTVKHVMSMLTGMYGLFLFLELHMLWVLLLSIICYLSLVLCRHSSNKGLFLSAVILVYLLIGHFWIQVESAFLPARRQLWRVVSLRPVLLEIRLVKTSMLKHG</sequence>
<dbReference type="EMBL" id="JAHRIQ010025732">
    <property type="protein sequence ID" value="MEQ2229830.1"/>
    <property type="molecule type" value="Genomic_DNA"/>
</dbReference>
<organism evidence="2 3">
    <name type="scientific">Ilyodon furcidens</name>
    <name type="common">goldbreast splitfin</name>
    <dbReference type="NCBI Taxonomy" id="33524"/>
    <lineage>
        <taxon>Eukaryota</taxon>
        <taxon>Metazoa</taxon>
        <taxon>Chordata</taxon>
        <taxon>Craniata</taxon>
        <taxon>Vertebrata</taxon>
        <taxon>Euteleostomi</taxon>
        <taxon>Actinopterygii</taxon>
        <taxon>Neopterygii</taxon>
        <taxon>Teleostei</taxon>
        <taxon>Neoteleostei</taxon>
        <taxon>Acanthomorphata</taxon>
        <taxon>Ovalentaria</taxon>
        <taxon>Atherinomorphae</taxon>
        <taxon>Cyprinodontiformes</taxon>
        <taxon>Goodeidae</taxon>
        <taxon>Ilyodon</taxon>
    </lineage>
</organism>
<keyword evidence="3" id="KW-1185">Reference proteome</keyword>
<gene>
    <name evidence="2" type="ORF">ILYODFUR_022886</name>
</gene>
<feature type="transmembrane region" description="Helical" evidence="1">
    <location>
        <begin position="32"/>
        <end position="51"/>
    </location>
</feature>
<proteinExistence type="predicted"/>
<comment type="caution">
    <text evidence="2">The sequence shown here is derived from an EMBL/GenBank/DDBJ whole genome shotgun (WGS) entry which is preliminary data.</text>
</comment>
<feature type="transmembrane region" description="Helical" evidence="1">
    <location>
        <begin position="96"/>
        <end position="114"/>
    </location>
</feature>
<evidence type="ECO:0000313" key="2">
    <source>
        <dbReference type="EMBL" id="MEQ2229830.1"/>
    </source>
</evidence>
<evidence type="ECO:0000313" key="3">
    <source>
        <dbReference type="Proteomes" id="UP001482620"/>
    </source>
</evidence>
<feature type="transmembrane region" description="Helical" evidence="1">
    <location>
        <begin position="71"/>
        <end position="89"/>
    </location>
</feature>
<keyword evidence="1" id="KW-0812">Transmembrane</keyword>